<dbReference type="Proteomes" id="UP001054837">
    <property type="component" value="Unassembled WGS sequence"/>
</dbReference>
<protein>
    <submittedName>
        <fullName evidence="2">Uncharacterized protein</fullName>
    </submittedName>
</protein>
<dbReference type="AlphaFoldDB" id="A0AAV4NML4"/>
<gene>
    <name evidence="2" type="ORF">CDAR_93791</name>
</gene>
<proteinExistence type="predicted"/>
<organism evidence="2 3">
    <name type="scientific">Caerostris darwini</name>
    <dbReference type="NCBI Taxonomy" id="1538125"/>
    <lineage>
        <taxon>Eukaryota</taxon>
        <taxon>Metazoa</taxon>
        <taxon>Ecdysozoa</taxon>
        <taxon>Arthropoda</taxon>
        <taxon>Chelicerata</taxon>
        <taxon>Arachnida</taxon>
        <taxon>Araneae</taxon>
        <taxon>Araneomorphae</taxon>
        <taxon>Entelegynae</taxon>
        <taxon>Araneoidea</taxon>
        <taxon>Araneidae</taxon>
        <taxon>Caerostris</taxon>
    </lineage>
</organism>
<feature type="region of interest" description="Disordered" evidence="1">
    <location>
        <begin position="87"/>
        <end position="125"/>
    </location>
</feature>
<accession>A0AAV4NML4</accession>
<evidence type="ECO:0000313" key="3">
    <source>
        <dbReference type="Proteomes" id="UP001054837"/>
    </source>
</evidence>
<sequence>MHRNELRDADLDCGAYFQCHRMHMHLYRFEGTLFRTIAELRRGGSASLLDSFEPALPLMRSRRPAAVNPPNDGLSVEMCPRARRPRLRSNEDLSFPLSDTPPPAIDPKGVQRKWRRMKSFGEENS</sequence>
<keyword evidence="3" id="KW-1185">Reference proteome</keyword>
<dbReference type="EMBL" id="BPLQ01001757">
    <property type="protein sequence ID" value="GIX85053.1"/>
    <property type="molecule type" value="Genomic_DNA"/>
</dbReference>
<evidence type="ECO:0000313" key="2">
    <source>
        <dbReference type="EMBL" id="GIX85053.1"/>
    </source>
</evidence>
<evidence type="ECO:0000256" key="1">
    <source>
        <dbReference type="SAM" id="MobiDB-lite"/>
    </source>
</evidence>
<name>A0AAV4NML4_9ARAC</name>
<reference evidence="2 3" key="1">
    <citation type="submission" date="2021-06" db="EMBL/GenBank/DDBJ databases">
        <title>Caerostris darwini draft genome.</title>
        <authorList>
            <person name="Kono N."/>
            <person name="Arakawa K."/>
        </authorList>
    </citation>
    <scope>NUCLEOTIDE SEQUENCE [LARGE SCALE GENOMIC DNA]</scope>
</reference>
<comment type="caution">
    <text evidence="2">The sequence shown here is derived from an EMBL/GenBank/DDBJ whole genome shotgun (WGS) entry which is preliminary data.</text>
</comment>